<dbReference type="RefSeq" id="WP_166288315.1">
    <property type="nucleotide sequence ID" value="NZ_CP049863.1"/>
</dbReference>
<dbReference type="InterPro" id="IPR021903">
    <property type="entry name" value="DUF3515"/>
</dbReference>
<name>A0A6G7XCJ9_9MICO</name>
<organism evidence="2 3">
    <name type="scientific">Leucobacter viscericola</name>
    <dbReference type="NCBI Taxonomy" id="2714935"/>
    <lineage>
        <taxon>Bacteria</taxon>
        <taxon>Bacillati</taxon>
        <taxon>Actinomycetota</taxon>
        <taxon>Actinomycetes</taxon>
        <taxon>Micrococcales</taxon>
        <taxon>Microbacteriaceae</taxon>
        <taxon>Leucobacter</taxon>
    </lineage>
</organism>
<dbReference type="Pfam" id="PF12028">
    <property type="entry name" value="DUF3515"/>
    <property type="match status" value="1"/>
</dbReference>
<evidence type="ECO:0000256" key="1">
    <source>
        <dbReference type="SAM" id="SignalP"/>
    </source>
</evidence>
<feature type="signal peptide" evidence="1">
    <location>
        <begin position="1"/>
        <end position="25"/>
    </location>
</feature>
<proteinExistence type="predicted"/>
<dbReference type="PROSITE" id="PS51257">
    <property type="entry name" value="PROKAR_LIPOPROTEIN"/>
    <property type="match status" value="1"/>
</dbReference>
<evidence type="ECO:0000313" key="3">
    <source>
        <dbReference type="Proteomes" id="UP000502677"/>
    </source>
</evidence>
<accession>A0A6G7XCJ9</accession>
<dbReference type="KEGG" id="lvi:G7068_02350"/>
<sequence>MSFSKARSRRLILSVAVSLATVSLASLLTGCAGEVPMEPAKDANNPACADVTVRLPKTVAGLDKRTTNAQATGAWGDPPSVQLKCGIKPSGPTTDSCVNVNGVDWIIDESAAPIYRFEAYGRTPGLEVFVDSKKVSGTDVVTDLSAVAKQLPQERKCTSLTDGLGL</sequence>
<gene>
    <name evidence="2" type="ORF">G7068_02350</name>
</gene>
<dbReference type="EMBL" id="CP049863">
    <property type="protein sequence ID" value="QIK62169.1"/>
    <property type="molecule type" value="Genomic_DNA"/>
</dbReference>
<dbReference type="AlphaFoldDB" id="A0A6G7XCJ9"/>
<evidence type="ECO:0000313" key="2">
    <source>
        <dbReference type="EMBL" id="QIK62169.1"/>
    </source>
</evidence>
<protein>
    <submittedName>
        <fullName evidence="2">DUF3515 domain-containing protein</fullName>
    </submittedName>
</protein>
<dbReference type="Proteomes" id="UP000502677">
    <property type="component" value="Chromosome"/>
</dbReference>
<reference evidence="2 3" key="1">
    <citation type="submission" date="2020-03" db="EMBL/GenBank/DDBJ databases">
        <title>Leucobacter sp. nov., isolated from beetles.</title>
        <authorList>
            <person name="Hyun D.-W."/>
            <person name="Bae J.-W."/>
        </authorList>
    </citation>
    <scope>NUCLEOTIDE SEQUENCE [LARGE SCALE GENOMIC DNA]</scope>
    <source>
        <strain evidence="2 3">HDW9C</strain>
    </source>
</reference>
<keyword evidence="1" id="KW-0732">Signal</keyword>
<feature type="chain" id="PRO_5039034370" evidence="1">
    <location>
        <begin position="26"/>
        <end position="166"/>
    </location>
</feature>
<keyword evidence="3" id="KW-1185">Reference proteome</keyword>